<feature type="transmembrane region" description="Helical" evidence="5">
    <location>
        <begin position="468"/>
        <end position="486"/>
    </location>
</feature>
<evidence type="ECO:0000256" key="3">
    <source>
        <dbReference type="ARBA" id="ARBA00022989"/>
    </source>
</evidence>
<feature type="transmembrane region" description="Helical" evidence="5">
    <location>
        <begin position="424"/>
        <end position="447"/>
    </location>
</feature>
<comment type="caution">
    <text evidence="6">The sequence shown here is derived from an EMBL/GenBank/DDBJ whole genome shotgun (WGS) entry which is preliminary data.</text>
</comment>
<dbReference type="Proteomes" id="UP000308365">
    <property type="component" value="Unassembled WGS sequence"/>
</dbReference>
<comment type="subcellular location">
    <subcellularLocation>
        <location evidence="1">Membrane</location>
        <topology evidence="1">Multi-pass membrane protein</topology>
    </subcellularLocation>
</comment>
<sequence length="574" mass="62805">VPASLSMVFTELLEQPGGAGFFQALQVLTFFLLFVWVPIQLVVENFSAAVPGHRCCAHMLDNGSEAPGNLTPKALLAVSIPLSPNQEPHQCLRFHQPQWQLLDPNATATNWSEAATEPRVDGWVYDRSTFTSTIVTEDLVCDHQGLKPLGRSIYLAGGHGGWITWGLLSHHPLGLSGIILTSTTLSGSLDHLPQPCRGGEEGAQGHCMWPSPAHLHRLSVVEWTTARTRAVTMTILRCTYSIGQTAMGSLAFALWDRRALQLVLLVPFLVIFLISWSVCCPPPPPHMTWGQCPIYTKKTKTQPSTCFFNRWLPESARWLIMVGKTDRALQELKKVAKINGHKEAKKTLTIEVLMSSMEEDVASAESRRSGLDLFHMLALRWRSCRLVVVRYAILSIPPGAKEGGVSSGKTAPAGLMGLSLTLSYYGPVLLLQNLGSSIFFLQVLFGAADFRARITTTLQLRFFGRHTTLAGSLAVAGLAILANMLVPQDLQTLHVTLAVLGEGCFGTSLTCVMVYKPELFPTSLRMTAEVFLHSAGQRGSPSYGVIPIVSHLFVLSLLETWGLPPPDTIQALER</sequence>
<dbReference type="SUPFAM" id="SSF103473">
    <property type="entry name" value="MFS general substrate transporter"/>
    <property type="match status" value="1"/>
</dbReference>
<feature type="transmembrane region" description="Helical" evidence="5">
    <location>
        <begin position="259"/>
        <end position="278"/>
    </location>
</feature>
<keyword evidence="4 5" id="KW-0472">Membrane</keyword>
<gene>
    <name evidence="6" type="ORF">EI555_004229</name>
</gene>
<accession>A0A4U1FM89</accession>
<evidence type="ECO:0000256" key="2">
    <source>
        <dbReference type="ARBA" id="ARBA00022692"/>
    </source>
</evidence>
<evidence type="ECO:0000256" key="5">
    <source>
        <dbReference type="SAM" id="Phobius"/>
    </source>
</evidence>
<keyword evidence="2 5" id="KW-0812">Transmembrane</keyword>
<dbReference type="PANTHER" id="PTHR24064">
    <property type="entry name" value="SOLUTE CARRIER FAMILY 22 MEMBER"/>
    <property type="match status" value="1"/>
</dbReference>
<feature type="transmembrane region" description="Helical" evidence="5">
    <location>
        <begin position="20"/>
        <end position="39"/>
    </location>
</feature>
<dbReference type="InterPro" id="IPR036259">
    <property type="entry name" value="MFS_trans_sf"/>
</dbReference>
<evidence type="ECO:0000313" key="7">
    <source>
        <dbReference type="Proteomes" id="UP000308365"/>
    </source>
</evidence>
<evidence type="ECO:0000256" key="4">
    <source>
        <dbReference type="ARBA" id="ARBA00023136"/>
    </source>
</evidence>
<dbReference type="AlphaFoldDB" id="A0A4U1FM89"/>
<organism evidence="6 7">
    <name type="scientific">Monodon monoceros</name>
    <name type="common">Narwhal</name>
    <name type="synonym">Ceratodon monodon</name>
    <dbReference type="NCBI Taxonomy" id="40151"/>
    <lineage>
        <taxon>Eukaryota</taxon>
        <taxon>Metazoa</taxon>
        <taxon>Chordata</taxon>
        <taxon>Craniata</taxon>
        <taxon>Vertebrata</taxon>
        <taxon>Euteleostomi</taxon>
        <taxon>Mammalia</taxon>
        <taxon>Eutheria</taxon>
        <taxon>Laurasiatheria</taxon>
        <taxon>Artiodactyla</taxon>
        <taxon>Whippomorpha</taxon>
        <taxon>Cetacea</taxon>
        <taxon>Odontoceti</taxon>
        <taxon>Monodontidae</taxon>
        <taxon>Monodon</taxon>
    </lineage>
</organism>
<evidence type="ECO:0000313" key="6">
    <source>
        <dbReference type="EMBL" id="TKC51163.1"/>
    </source>
</evidence>
<protein>
    <recommendedName>
        <fullName evidence="8">Solute carrier family 22 member 11</fullName>
    </recommendedName>
</protein>
<dbReference type="Gene3D" id="1.20.1250.20">
    <property type="entry name" value="MFS general substrate transporter like domains"/>
    <property type="match status" value="1"/>
</dbReference>
<feature type="non-terminal residue" evidence="6">
    <location>
        <position position="574"/>
    </location>
</feature>
<dbReference type="EMBL" id="RWIC01000057">
    <property type="protein sequence ID" value="TKC51163.1"/>
    <property type="molecule type" value="Genomic_DNA"/>
</dbReference>
<evidence type="ECO:0000256" key="1">
    <source>
        <dbReference type="ARBA" id="ARBA00004141"/>
    </source>
</evidence>
<name>A0A4U1FM89_MONMO</name>
<keyword evidence="3 5" id="KW-1133">Transmembrane helix</keyword>
<dbReference type="GO" id="GO:0016020">
    <property type="term" value="C:membrane"/>
    <property type="evidence" value="ECO:0007669"/>
    <property type="project" value="UniProtKB-SubCell"/>
</dbReference>
<feature type="transmembrane region" description="Helical" evidence="5">
    <location>
        <begin position="492"/>
        <end position="515"/>
    </location>
</feature>
<reference evidence="7" key="1">
    <citation type="journal article" date="2019" name="IScience">
        <title>Narwhal Genome Reveals Long-Term Low Genetic Diversity despite Current Large Abundance Size.</title>
        <authorList>
            <person name="Westbury M.V."/>
            <person name="Petersen B."/>
            <person name="Garde E."/>
            <person name="Heide-Jorgensen M.P."/>
            <person name="Lorenzen E.D."/>
        </authorList>
    </citation>
    <scope>NUCLEOTIDE SEQUENCE [LARGE SCALE GENOMIC DNA]</scope>
</reference>
<feature type="non-terminal residue" evidence="6">
    <location>
        <position position="1"/>
    </location>
</feature>
<evidence type="ECO:0008006" key="8">
    <source>
        <dbReference type="Google" id="ProtNLM"/>
    </source>
</evidence>
<proteinExistence type="predicted"/>